<reference evidence="2" key="2">
    <citation type="submission" date="2016-02" db="EMBL/GenBank/DDBJ databases">
        <title>Draft genome sequence of five rapidly growing Mycobacterium species.</title>
        <authorList>
            <person name="Katahira K."/>
            <person name="Gotou Y."/>
            <person name="Iida K."/>
            <person name="Ogura Y."/>
            <person name="Hayashi T."/>
        </authorList>
    </citation>
    <scope>NUCLEOTIDE SEQUENCE [LARGE SCALE GENOMIC DNA]</scope>
    <source>
        <strain evidence="2">JCM15298</strain>
    </source>
</reference>
<organism evidence="1 2">
    <name type="scientific">Mycolicibacterium canariasense</name>
    <name type="common">Mycobacterium canariasense</name>
    <dbReference type="NCBI Taxonomy" id="228230"/>
    <lineage>
        <taxon>Bacteria</taxon>
        <taxon>Bacillati</taxon>
        <taxon>Actinomycetota</taxon>
        <taxon>Actinomycetes</taxon>
        <taxon>Mycobacteriales</taxon>
        <taxon>Mycobacteriaceae</taxon>
        <taxon>Mycolicibacterium</taxon>
    </lineage>
</organism>
<gene>
    <name evidence="1" type="ORF">RMCC_1848</name>
</gene>
<dbReference type="STRING" id="228230.RMCC_1848"/>
<evidence type="ECO:0000313" key="2">
    <source>
        <dbReference type="Proteomes" id="UP000069443"/>
    </source>
</evidence>
<dbReference type="OrthoDB" id="9009806at2"/>
<dbReference type="AlphaFoldDB" id="A0A100WAE9"/>
<dbReference type="Proteomes" id="UP000069443">
    <property type="component" value="Unassembled WGS sequence"/>
</dbReference>
<dbReference type="EMBL" id="BCSY01000035">
    <property type="protein sequence ID" value="GAS94882.1"/>
    <property type="molecule type" value="Genomic_DNA"/>
</dbReference>
<keyword evidence="2" id="KW-1185">Reference proteome</keyword>
<reference evidence="2" key="1">
    <citation type="journal article" date="2016" name="Genome Announc.">
        <title>Draft Genome Sequences of Five Rapidly Growing Mycobacterium Species, M. thermoresistibile, M. fortuitum subsp. acetamidolyticum, M. canariasense, M. brisbanense, and M. novocastrense.</title>
        <authorList>
            <person name="Katahira K."/>
            <person name="Ogura Y."/>
            <person name="Gotoh Y."/>
            <person name="Hayashi T."/>
        </authorList>
    </citation>
    <scope>NUCLEOTIDE SEQUENCE [LARGE SCALE GENOMIC DNA]</scope>
    <source>
        <strain evidence="2">JCM15298</strain>
    </source>
</reference>
<dbReference type="RefSeq" id="WP_062656071.1">
    <property type="nucleotide sequence ID" value="NZ_BCSY01000035.1"/>
</dbReference>
<evidence type="ECO:0000313" key="1">
    <source>
        <dbReference type="EMBL" id="GAS94882.1"/>
    </source>
</evidence>
<proteinExistence type="predicted"/>
<comment type="caution">
    <text evidence="1">The sequence shown here is derived from an EMBL/GenBank/DDBJ whole genome shotgun (WGS) entry which is preliminary data.</text>
</comment>
<protein>
    <submittedName>
        <fullName evidence="1">Uncharacterized protein</fullName>
    </submittedName>
</protein>
<name>A0A100WAE9_MYCCR</name>
<accession>A0A100WAE9</accession>
<sequence length="113" mass="12410">MSSPFYDEAAFDAAWHRGVQLAGPRYFYASHHSGERTSKWNFCPNFDRISDALGVLSTGEAVFLAAMYSFYNADDGAAMLTRLGADSPGAVAAALDEKRRRIIADLTMCYAGW</sequence>